<reference evidence="1 2" key="1">
    <citation type="submission" date="2024-02" db="EMBL/GenBank/DDBJ databases">
        <title>A draft genome for the cacao thread blight pathogen Marasmius crinis-equi.</title>
        <authorList>
            <person name="Cohen S.P."/>
            <person name="Baruah I.K."/>
            <person name="Amoako-Attah I."/>
            <person name="Bukari Y."/>
            <person name="Meinhardt L.W."/>
            <person name="Bailey B.A."/>
        </authorList>
    </citation>
    <scope>NUCLEOTIDE SEQUENCE [LARGE SCALE GENOMIC DNA]</scope>
    <source>
        <strain evidence="1 2">GH-76</strain>
    </source>
</reference>
<dbReference type="Proteomes" id="UP001465976">
    <property type="component" value="Unassembled WGS sequence"/>
</dbReference>
<evidence type="ECO:0000313" key="2">
    <source>
        <dbReference type="Proteomes" id="UP001465976"/>
    </source>
</evidence>
<comment type="caution">
    <text evidence="1">The sequence shown here is derived from an EMBL/GenBank/DDBJ whole genome shotgun (WGS) entry which is preliminary data.</text>
</comment>
<organism evidence="1 2">
    <name type="scientific">Marasmius crinis-equi</name>
    <dbReference type="NCBI Taxonomy" id="585013"/>
    <lineage>
        <taxon>Eukaryota</taxon>
        <taxon>Fungi</taxon>
        <taxon>Dikarya</taxon>
        <taxon>Basidiomycota</taxon>
        <taxon>Agaricomycotina</taxon>
        <taxon>Agaricomycetes</taxon>
        <taxon>Agaricomycetidae</taxon>
        <taxon>Agaricales</taxon>
        <taxon>Marasmiineae</taxon>
        <taxon>Marasmiaceae</taxon>
        <taxon>Marasmius</taxon>
    </lineage>
</organism>
<dbReference type="EMBL" id="JBAHYK010000201">
    <property type="protein sequence ID" value="KAL0576759.1"/>
    <property type="molecule type" value="Genomic_DNA"/>
</dbReference>
<evidence type="ECO:0008006" key="3">
    <source>
        <dbReference type="Google" id="ProtNLM"/>
    </source>
</evidence>
<sequence>MPNFIPDDVWYSIFEDIAPKDVLSLRKSSSQLYRVGNPFTPKTVVWPRPVHFDGNAECWERARGLRPQTPNIALGPDTSNRIQEVIVGYPEEVVPQMGSGRWNVIRMNSILVTFSNLVSLSIVKTVFPVITLLELITNLTHLETLTLDNVLSPCEDWGLETSDSLYTDEGHLQLPPSLKALTITGEYRFSRWDRSLIPILIILSSSTVESLTLDPFSIHSIFTAISSNIVDPCPIRYGLPIHGRYDMASVIGFTPNLRTLIVHSLNRTEWRDDWHTPFRTSSYAKTLLQGLRDTVITTEVHGYIGGHNGGGNITMSRMTHITGPLHFNVAFLNRGHVIRKLIVNSWVRNYDSFDRLLSTAITSPNVDTFWVPVLYGNARMFMKIAELFPSLRNLHIRIKSCNDYRVSFTHVVLPKQELTTEIRQPDPKKFANDILKRLPLLETFHLDVEDIPSHAQTIDETVKTWGRMAPNLIEVRLDTTTVRRRITNTDKWSTVQWHDRDTFPIW</sequence>
<gene>
    <name evidence="1" type="ORF">V5O48_005224</name>
</gene>
<proteinExistence type="predicted"/>
<accession>A0ABR3FMX4</accession>
<protein>
    <recommendedName>
        <fullName evidence="3">F-box domain-containing protein</fullName>
    </recommendedName>
</protein>
<evidence type="ECO:0000313" key="1">
    <source>
        <dbReference type="EMBL" id="KAL0576759.1"/>
    </source>
</evidence>
<keyword evidence="2" id="KW-1185">Reference proteome</keyword>
<name>A0ABR3FMX4_9AGAR</name>